<dbReference type="STRING" id="873448.STRPO_1120"/>
<dbReference type="AlphaFoldDB" id="A0A4U9XPK2"/>
<dbReference type="RefSeq" id="WP_138068009.1">
    <property type="nucleotide sequence ID" value="NZ_LR594035.1"/>
</dbReference>
<evidence type="ECO:0000313" key="3">
    <source>
        <dbReference type="Proteomes" id="UP000304914"/>
    </source>
</evidence>
<proteinExistence type="predicted"/>
<feature type="transmembrane region" description="Helical" evidence="1">
    <location>
        <begin position="122"/>
        <end position="139"/>
    </location>
</feature>
<accession>A0A4U9XPK2</accession>
<feature type="transmembrane region" description="Helical" evidence="1">
    <location>
        <begin position="60"/>
        <end position="85"/>
    </location>
</feature>
<dbReference type="EMBL" id="LR594035">
    <property type="protein sequence ID" value="VTS14411.1"/>
    <property type="molecule type" value="Genomic_DNA"/>
</dbReference>
<evidence type="ECO:0000313" key="2">
    <source>
        <dbReference type="EMBL" id="VTS14411.1"/>
    </source>
</evidence>
<feature type="transmembrane region" description="Helical" evidence="1">
    <location>
        <begin position="97"/>
        <end position="116"/>
    </location>
</feature>
<evidence type="ECO:0000256" key="1">
    <source>
        <dbReference type="SAM" id="Phobius"/>
    </source>
</evidence>
<protein>
    <submittedName>
        <fullName evidence="2">Membrane protein</fullName>
    </submittedName>
</protein>
<organism evidence="2 3">
    <name type="scientific">Streptococcus pseudoporcinus</name>
    <dbReference type="NCBI Taxonomy" id="361101"/>
    <lineage>
        <taxon>Bacteria</taxon>
        <taxon>Bacillati</taxon>
        <taxon>Bacillota</taxon>
        <taxon>Bacilli</taxon>
        <taxon>Lactobacillales</taxon>
        <taxon>Streptococcaceae</taxon>
        <taxon>Streptococcus</taxon>
    </lineage>
</organism>
<sequence length="157" mass="17516">MISYEKVRQSLKTLNILIIVLNAILVVFSVFGLISLLLIMNNDYLISQIGADQAAVLEQAVTPFSLFISIIAIALMIAIIVYTVINQSKIKKVLEVSYLPYYLGFGLCAVNIISTLLTAPNIVGIVIQLLFLTLYYFAFKKAKTLNEKEHSEIIEDI</sequence>
<gene>
    <name evidence="2" type="ORF">NCTC5385_00368</name>
</gene>
<reference evidence="2 3" key="1">
    <citation type="submission" date="2019-05" db="EMBL/GenBank/DDBJ databases">
        <authorList>
            <consortium name="Pathogen Informatics"/>
        </authorList>
    </citation>
    <scope>NUCLEOTIDE SEQUENCE [LARGE SCALE GENOMIC DNA]</scope>
    <source>
        <strain evidence="2 3">NCTC5385</strain>
    </source>
</reference>
<name>A0A4U9XPK2_9STRE</name>
<keyword evidence="1" id="KW-1133">Transmembrane helix</keyword>
<keyword evidence="1" id="KW-0812">Transmembrane</keyword>
<keyword evidence="1" id="KW-0472">Membrane</keyword>
<feature type="transmembrane region" description="Helical" evidence="1">
    <location>
        <begin position="16"/>
        <end position="40"/>
    </location>
</feature>
<dbReference type="Proteomes" id="UP000304914">
    <property type="component" value="Chromosome"/>
</dbReference>